<dbReference type="KEGG" id="bpro:PMF13cell1_03895"/>
<gene>
    <name evidence="1" type="ORF">PMF13cell1_03895</name>
</gene>
<dbReference type="Pfam" id="PF12541">
    <property type="entry name" value="DUF3737"/>
    <property type="match status" value="1"/>
</dbReference>
<dbReference type="EMBL" id="CP035945">
    <property type="protein sequence ID" value="QBE98329.1"/>
    <property type="molecule type" value="Genomic_DNA"/>
</dbReference>
<evidence type="ECO:0000313" key="2">
    <source>
        <dbReference type="Proteomes" id="UP000289794"/>
    </source>
</evidence>
<name>A0A4P6M177_9FIRM</name>
<dbReference type="Proteomes" id="UP000289794">
    <property type="component" value="Chromosome"/>
</dbReference>
<dbReference type="AlphaFoldDB" id="A0A4P6M177"/>
<accession>A0A4P6M177</accession>
<dbReference type="RefSeq" id="WP_330554912.1">
    <property type="nucleotide sequence ID" value="NZ_CP035945.1"/>
</dbReference>
<protein>
    <submittedName>
        <fullName evidence="1">Uncharacterized protein</fullName>
    </submittedName>
</protein>
<reference evidence="1 2" key="1">
    <citation type="submission" date="2019-01" db="EMBL/GenBank/DDBJ databases">
        <title>PMF-metabolizing Aryl O-demethylase.</title>
        <authorList>
            <person name="Kim M."/>
        </authorList>
    </citation>
    <scope>NUCLEOTIDE SEQUENCE [LARGE SCALE GENOMIC DNA]</scope>
    <source>
        <strain evidence="1 2">PMF1</strain>
    </source>
</reference>
<dbReference type="InterPro" id="IPR022208">
    <property type="entry name" value="DUF3737"/>
</dbReference>
<evidence type="ECO:0000313" key="1">
    <source>
        <dbReference type="EMBL" id="QBE98329.1"/>
    </source>
</evidence>
<sequence>MKVIENQTFDTERALYGRNDILVRNCYFDGPEDGESALKECNNIMVEGCDIISPEFGWSAR</sequence>
<organism evidence="1 2">
    <name type="scientific">Blautia producta</name>
    <dbReference type="NCBI Taxonomy" id="33035"/>
    <lineage>
        <taxon>Bacteria</taxon>
        <taxon>Bacillati</taxon>
        <taxon>Bacillota</taxon>
        <taxon>Clostridia</taxon>
        <taxon>Lachnospirales</taxon>
        <taxon>Lachnospiraceae</taxon>
        <taxon>Blautia</taxon>
    </lineage>
</organism>
<proteinExistence type="predicted"/>